<dbReference type="EMBL" id="OU899034">
    <property type="protein sequence ID" value="CAH1707660.1"/>
    <property type="molecule type" value="Genomic_DNA"/>
</dbReference>
<protein>
    <submittedName>
        <fullName evidence="1">Uncharacterized protein</fullName>
    </submittedName>
</protein>
<dbReference type="Proteomes" id="UP001154329">
    <property type="component" value="Chromosome 1"/>
</dbReference>
<dbReference type="OrthoDB" id="6584105at2759"/>
<sequence>MTAKTKKIAKENMLEIGWYGQIDHYLSNLVPNGIVKIKNGNSMKQFGLKIQKNYMQEMIKQLSEMMKLQKEFELELVLKNKMSPLTANKSVLKHPVVAHRLKAEKLIEFNKEKPKKHYSRSYIKKFEETQCKNIPSEVEQMGIKFRELKFGESCVFDYYKHGRLLKQKMNEHNKAIGLHLPRSDFQVKINDENLNTMTKMNINNFEDLKIFHEMANKLIKEPYTGCY</sequence>
<reference evidence="1" key="1">
    <citation type="submission" date="2022-02" db="EMBL/GenBank/DDBJ databases">
        <authorList>
            <person name="King R."/>
        </authorList>
    </citation>
    <scope>NUCLEOTIDE SEQUENCE</scope>
</reference>
<evidence type="ECO:0000313" key="2">
    <source>
        <dbReference type="Proteomes" id="UP001154329"/>
    </source>
</evidence>
<dbReference type="AlphaFoldDB" id="A0A9P0IL50"/>
<reference evidence="1" key="2">
    <citation type="submission" date="2022-10" db="EMBL/GenBank/DDBJ databases">
        <authorList>
            <consortium name="ENA_rothamsted_submissions"/>
            <consortium name="culmorum"/>
            <person name="King R."/>
        </authorList>
    </citation>
    <scope>NUCLEOTIDE SEQUENCE</scope>
</reference>
<proteinExistence type="predicted"/>
<gene>
    <name evidence="1" type="ORF">APHIGO_LOCUS99</name>
</gene>
<name>A0A9P0IL50_APHGO</name>
<accession>A0A9P0IL50</accession>
<organism evidence="1 2">
    <name type="scientific">Aphis gossypii</name>
    <name type="common">Cotton aphid</name>
    <dbReference type="NCBI Taxonomy" id="80765"/>
    <lineage>
        <taxon>Eukaryota</taxon>
        <taxon>Metazoa</taxon>
        <taxon>Ecdysozoa</taxon>
        <taxon>Arthropoda</taxon>
        <taxon>Hexapoda</taxon>
        <taxon>Insecta</taxon>
        <taxon>Pterygota</taxon>
        <taxon>Neoptera</taxon>
        <taxon>Paraneoptera</taxon>
        <taxon>Hemiptera</taxon>
        <taxon>Sternorrhyncha</taxon>
        <taxon>Aphidomorpha</taxon>
        <taxon>Aphidoidea</taxon>
        <taxon>Aphididae</taxon>
        <taxon>Aphidini</taxon>
        <taxon>Aphis</taxon>
        <taxon>Aphis</taxon>
    </lineage>
</organism>
<evidence type="ECO:0000313" key="1">
    <source>
        <dbReference type="EMBL" id="CAH1707660.1"/>
    </source>
</evidence>
<keyword evidence="2" id="KW-1185">Reference proteome</keyword>